<organism evidence="4 5">
    <name type="scientific">Bosea rubneri</name>
    <dbReference type="NCBI Taxonomy" id="3075434"/>
    <lineage>
        <taxon>Bacteria</taxon>
        <taxon>Pseudomonadati</taxon>
        <taxon>Pseudomonadota</taxon>
        <taxon>Alphaproteobacteria</taxon>
        <taxon>Hyphomicrobiales</taxon>
        <taxon>Boseaceae</taxon>
        <taxon>Bosea</taxon>
    </lineage>
</organism>
<protein>
    <submittedName>
        <fullName evidence="4">Outer membrane beta-barrel protein</fullName>
    </submittedName>
</protein>
<dbReference type="Proteomes" id="UP001254257">
    <property type="component" value="Unassembled WGS sequence"/>
</dbReference>
<evidence type="ECO:0000259" key="3">
    <source>
        <dbReference type="Pfam" id="PF13505"/>
    </source>
</evidence>
<dbReference type="InterPro" id="IPR027385">
    <property type="entry name" value="Beta-barrel_OMP"/>
</dbReference>
<keyword evidence="5" id="KW-1185">Reference proteome</keyword>
<dbReference type="Gene3D" id="2.40.160.20">
    <property type="match status" value="1"/>
</dbReference>
<reference evidence="4 5" key="1">
    <citation type="submission" date="2023-09" db="EMBL/GenBank/DDBJ databases">
        <title>Whole genome shotgun sequencing (WGS) of Bosea sp. ZW T0_25, isolated from stored onions (Allium cepa).</title>
        <authorList>
            <person name="Stoll D.A."/>
            <person name="Huch M."/>
        </authorList>
    </citation>
    <scope>NUCLEOTIDE SEQUENCE [LARGE SCALE GENOMIC DNA]</scope>
    <source>
        <strain evidence="4 5">ZW T0_25</strain>
    </source>
</reference>
<keyword evidence="1 2" id="KW-0732">Signal</keyword>
<gene>
    <name evidence="4" type="ORF">RKE40_07610</name>
</gene>
<accession>A0ABU3S4P2</accession>
<dbReference type="EMBL" id="JAWDID010000008">
    <property type="protein sequence ID" value="MDU0339742.1"/>
    <property type="molecule type" value="Genomic_DNA"/>
</dbReference>
<proteinExistence type="predicted"/>
<evidence type="ECO:0000313" key="4">
    <source>
        <dbReference type="EMBL" id="MDU0339742.1"/>
    </source>
</evidence>
<sequence>MGSLKTLALAGVMALGVSAVAKAADFPVAAPPPPPPAPELRGSVGGGWYLRGDIGVGSQGYDELDVKLNNAPVIQTAGVTSFSTISPDRSFAAFAGVGIGYQFNNWFRMDLTGEYRGASFTGRDQLSYNFGIPINQTNNYRADVATFVGLVNGYIDLGTWNCLTPYLGAGIGFANHSVNGLTDNGINQAVGSPFANVSYAYGDTGSKTNFAWALMAGVAYDVTSSLKLDIGYRYLNMGDGPTIGLAGANGLLVNPSSSVRFKQIDSHDIRIGMRWNFNDPNCCGPKEQPIYAPAPHVVRKF</sequence>
<name>A0ABU3S4P2_9HYPH</name>
<dbReference type="InterPro" id="IPR011250">
    <property type="entry name" value="OMP/PagP_B-barrel"/>
</dbReference>
<feature type="signal peptide" evidence="2">
    <location>
        <begin position="1"/>
        <end position="23"/>
    </location>
</feature>
<evidence type="ECO:0000256" key="2">
    <source>
        <dbReference type="SAM" id="SignalP"/>
    </source>
</evidence>
<feature type="domain" description="Outer membrane protein beta-barrel" evidence="3">
    <location>
        <begin position="39"/>
        <end position="277"/>
    </location>
</feature>
<feature type="chain" id="PRO_5045253529" evidence="2">
    <location>
        <begin position="24"/>
        <end position="301"/>
    </location>
</feature>
<comment type="caution">
    <text evidence="4">The sequence shown here is derived from an EMBL/GenBank/DDBJ whole genome shotgun (WGS) entry which is preliminary data.</text>
</comment>
<evidence type="ECO:0000256" key="1">
    <source>
        <dbReference type="ARBA" id="ARBA00022729"/>
    </source>
</evidence>
<dbReference type="RefSeq" id="WP_316017633.1">
    <property type="nucleotide sequence ID" value="NZ_JAWDID010000008.1"/>
</dbReference>
<evidence type="ECO:0000313" key="5">
    <source>
        <dbReference type="Proteomes" id="UP001254257"/>
    </source>
</evidence>
<dbReference type="Pfam" id="PF13505">
    <property type="entry name" value="OMP_b-brl"/>
    <property type="match status" value="1"/>
</dbReference>
<dbReference type="SUPFAM" id="SSF56925">
    <property type="entry name" value="OMPA-like"/>
    <property type="match status" value="1"/>
</dbReference>